<accession>A0A423KSU3</accession>
<dbReference type="GO" id="GO:0006302">
    <property type="term" value="P:double-strand break repair"/>
    <property type="evidence" value="ECO:0007669"/>
    <property type="project" value="TreeGrafter"/>
</dbReference>
<sequence length="416" mass="47745">MNFSDNIKNLKNTFDSRKNTLLSDNIQQIQKESFDYTPIALDDLIKYNEDINKELIAVVDDKALEAIYLEKQNTVQEINSKKTVKDNKPTLELEIKRQKQLEAYTKIKNQTNPRSITSLSSSISETYLTTSLKEHFAAELKQLGFSNYVVSANTRNSNGAQLFKIALADSKLINVHEIASEGEQKCLALASVLAELKADNRKSGVIFDDPVNSLDHKWRQKIARRLIQESTQRQVIIFTHEIIFLKLLLEEAEITDNQNIQISSLDRSLKNSGIVRNSPPWDALPTSKRITQLEVMLRQLKKIELVSEIEYNSSAGSFYGYLREAWERLVEEKLLNKVVERFGRAIQTNRLKRLQDICDNDINLIETAMSKCSTLFKGHDTAPGLYETMPNSEEIENDIKIIKDFDIELTRTRKRT</sequence>
<proteinExistence type="predicted"/>
<evidence type="ECO:0000313" key="2">
    <source>
        <dbReference type="EMBL" id="RON58774.1"/>
    </source>
</evidence>
<dbReference type="InterPro" id="IPR027417">
    <property type="entry name" value="P-loop_NTPase"/>
</dbReference>
<gene>
    <name evidence="2" type="ORF">BK665_02240</name>
</gene>
<dbReference type="SUPFAM" id="SSF52540">
    <property type="entry name" value="P-loop containing nucleoside triphosphate hydrolases"/>
    <property type="match status" value="1"/>
</dbReference>
<dbReference type="Proteomes" id="UP000283627">
    <property type="component" value="Unassembled WGS sequence"/>
</dbReference>
<dbReference type="Pfam" id="PF13304">
    <property type="entry name" value="AAA_21"/>
    <property type="match status" value="1"/>
</dbReference>
<dbReference type="GO" id="GO:0000731">
    <property type="term" value="P:DNA synthesis involved in DNA repair"/>
    <property type="evidence" value="ECO:0007669"/>
    <property type="project" value="TreeGrafter"/>
</dbReference>
<comment type="caution">
    <text evidence="2">The sequence shown here is derived from an EMBL/GenBank/DDBJ whole genome shotgun (WGS) entry which is preliminary data.</text>
</comment>
<dbReference type="PANTHER" id="PTHR32182">
    <property type="entry name" value="DNA REPLICATION AND REPAIR PROTEIN RECF"/>
    <property type="match status" value="1"/>
</dbReference>
<dbReference type="PANTHER" id="PTHR32182:SF22">
    <property type="entry name" value="ATP-DEPENDENT ENDONUCLEASE, OLD FAMILY-RELATED"/>
    <property type="match status" value="1"/>
</dbReference>
<name>A0A423KSU3_9PSED</name>
<dbReference type="AlphaFoldDB" id="A0A423KSU3"/>
<organism evidence="2 3">
    <name type="scientific">Pseudomonas frederiksbergensis</name>
    <dbReference type="NCBI Taxonomy" id="104087"/>
    <lineage>
        <taxon>Bacteria</taxon>
        <taxon>Pseudomonadati</taxon>
        <taxon>Pseudomonadota</taxon>
        <taxon>Gammaproteobacteria</taxon>
        <taxon>Pseudomonadales</taxon>
        <taxon>Pseudomonadaceae</taxon>
        <taxon>Pseudomonas</taxon>
    </lineage>
</organism>
<dbReference type="Gene3D" id="3.40.50.300">
    <property type="entry name" value="P-loop containing nucleotide triphosphate hydrolases"/>
    <property type="match status" value="1"/>
</dbReference>
<dbReference type="GO" id="GO:0016887">
    <property type="term" value="F:ATP hydrolysis activity"/>
    <property type="evidence" value="ECO:0007669"/>
    <property type="project" value="InterPro"/>
</dbReference>
<dbReference type="InterPro" id="IPR003959">
    <property type="entry name" value="ATPase_AAA_core"/>
</dbReference>
<dbReference type="GO" id="GO:0005524">
    <property type="term" value="F:ATP binding"/>
    <property type="evidence" value="ECO:0007669"/>
    <property type="project" value="InterPro"/>
</dbReference>
<evidence type="ECO:0000313" key="3">
    <source>
        <dbReference type="Proteomes" id="UP000283627"/>
    </source>
</evidence>
<dbReference type="EMBL" id="MOBP01000001">
    <property type="protein sequence ID" value="RON58774.1"/>
    <property type="molecule type" value="Genomic_DNA"/>
</dbReference>
<protein>
    <recommendedName>
        <fullName evidence="1">ATPase AAA-type core domain-containing protein</fullName>
    </recommendedName>
</protein>
<feature type="domain" description="ATPase AAA-type core" evidence="1">
    <location>
        <begin position="32"/>
        <end position="242"/>
    </location>
</feature>
<reference evidence="2 3" key="1">
    <citation type="submission" date="2016-10" db="EMBL/GenBank/DDBJ databases">
        <title>Comparative genome analysis of multiple Pseudomonas spp. focuses on biocontrol and plant growth promoting traits.</title>
        <authorList>
            <person name="Tao X.-Y."/>
            <person name="Taylor C.G."/>
        </authorList>
    </citation>
    <scope>NUCLEOTIDE SEQUENCE [LARGE SCALE GENOMIC DNA]</scope>
    <source>
        <strain evidence="2 3">39A2</strain>
    </source>
</reference>
<evidence type="ECO:0000259" key="1">
    <source>
        <dbReference type="Pfam" id="PF13304"/>
    </source>
</evidence>